<accession>A0AAX2ZC22</accession>
<gene>
    <name evidence="1" type="ORF">JW646_13990</name>
</gene>
<dbReference type="PANTHER" id="PTHR34071:SF2">
    <property type="entry name" value="FLAVIN-NUCLEOTIDE-BINDING PROTEIN"/>
    <property type="match status" value="1"/>
</dbReference>
<protein>
    <submittedName>
        <fullName evidence="1">Pyridoxamine 5'-phosphate oxidase family protein</fullName>
    </submittedName>
</protein>
<dbReference type="Proteomes" id="UP001198983">
    <property type="component" value="Chromosome"/>
</dbReference>
<evidence type="ECO:0000313" key="1">
    <source>
        <dbReference type="EMBL" id="UEL46742.1"/>
    </source>
</evidence>
<organism evidence="1 2">
    <name type="scientific">Terrisporobacter hibernicus</name>
    <dbReference type="NCBI Taxonomy" id="2813371"/>
    <lineage>
        <taxon>Bacteria</taxon>
        <taxon>Bacillati</taxon>
        <taxon>Bacillota</taxon>
        <taxon>Clostridia</taxon>
        <taxon>Peptostreptococcales</taxon>
        <taxon>Peptostreptococcaceae</taxon>
        <taxon>Terrisporobacter</taxon>
    </lineage>
</organism>
<dbReference type="EMBL" id="CP081135">
    <property type="protein sequence ID" value="UEL46742.1"/>
    <property type="molecule type" value="Genomic_DNA"/>
</dbReference>
<dbReference type="PANTHER" id="PTHR34071">
    <property type="entry name" value="5-NITROIMIDAZOLE ANTIBIOTICS RESISTANCE PROTEIN, NIMA-FAMILY-RELATED PROTEIN-RELATED"/>
    <property type="match status" value="1"/>
</dbReference>
<dbReference type="InterPro" id="IPR012349">
    <property type="entry name" value="Split_barrel_FMN-bd"/>
</dbReference>
<dbReference type="SUPFAM" id="SSF50475">
    <property type="entry name" value="FMN-binding split barrel"/>
    <property type="match status" value="1"/>
</dbReference>
<dbReference type="Gene3D" id="2.30.110.10">
    <property type="entry name" value="Electron Transport, Fmn-binding Protein, Chain A"/>
    <property type="match status" value="1"/>
</dbReference>
<name>A0AAX2ZC22_9FIRM</name>
<evidence type="ECO:0000313" key="2">
    <source>
        <dbReference type="Proteomes" id="UP001198983"/>
    </source>
</evidence>
<keyword evidence="2" id="KW-1185">Reference proteome</keyword>
<dbReference type="KEGG" id="tem:JW646_13990"/>
<proteinExistence type="predicted"/>
<reference evidence="1 2" key="1">
    <citation type="journal article" date="2023" name="Int. J. Syst. Evol. Microbiol.">
        <title>Terrisporobacter hibernicus sp. nov., isolated from bovine faeces in Northern Ireland.</title>
        <authorList>
            <person name="Mitchell M."/>
            <person name="Nguyen S.V."/>
            <person name="Connor M."/>
            <person name="Fairley D.J."/>
            <person name="Donoghue O."/>
            <person name="Marshall H."/>
            <person name="Koolman L."/>
            <person name="McMullan G."/>
            <person name="Schaffer K.E."/>
            <person name="McGrath J.W."/>
            <person name="Fanning S."/>
        </authorList>
    </citation>
    <scope>NUCLEOTIDE SEQUENCE [LARGE SCALE GENOMIC DNA]</scope>
    <source>
        <strain evidence="1 2">MCA3</strain>
    </source>
</reference>
<dbReference type="RefSeq" id="WP_228415490.1">
    <property type="nucleotide sequence ID" value="NZ_CP081135.1"/>
</dbReference>
<dbReference type="Pfam" id="PF12900">
    <property type="entry name" value="Pyridox_ox_2"/>
    <property type="match status" value="1"/>
</dbReference>
<dbReference type="InterPro" id="IPR024747">
    <property type="entry name" value="Pyridox_Oxase-rel"/>
</dbReference>
<dbReference type="AlphaFoldDB" id="A0AAX2ZC22"/>
<sequence>MRRKDRTIKDINTIKEIVSKCQVVRVAMCKDNVPYLVPLNYGYEFSDKGELILYCNCSTIGKKLDILEENPNVFIEIDNKKHIIENDTTCDHDFEYYSIMSAGRVEFVHNIYDKIHGLNKITGNYTSKNSTSEFKNEALNKIFLLKITCTNISAKICTR</sequence>